<dbReference type="Proteomes" id="UP000199203">
    <property type="component" value="Unassembled WGS sequence"/>
</dbReference>
<name>A0A1G7S5S6_9FLAO</name>
<protein>
    <submittedName>
        <fullName evidence="1">Uncharacterized protein</fullName>
    </submittedName>
</protein>
<dbReference type="EMBL" id="FNBH01000003">
    <property type="protein sequence ID" value="SDG17809.1"/>
    <property type="molecule type" value="Genomic_DNA"/>
</dbReference>
<sequence>MKSVKKFINKILKKIAAFLNKAYDRDWYGHL</sequence>
<organism evidence="1 2">
    <name type="scientific">Epilithonimonas hungarica</name>
    <dbReference type="NCBI Taxonomy" id="454006"/>
    <lineage>
        <taxon>Bacteria</taxon>
        <taxon>Pseudomonadati</taxon>
        <taxon>Bacteroidota</taxon>
        <taxon>Flavobacteriia</taxon>
        <taxon>Flavobacteriales</taxon>
        <taxon>Weeksellaceae</taxon>
        <taxon>Chryseobacterium group</taxon>
        <taxon>Epilithonimonas</taxon>
    </lineage>
</organism>
<dbReference type="AlphaFoldDB" id="A0A1G7S5S6"/>
<evidence type="ECO:0000313" key="2">
    <source>
        <dbReference type="Proteomes" id="UP000199203"/>
    </source>
</evidence>
<gene>
    <name evidence="1" type="ORF">SAMN05421825_2867</name>
</gene>
<evidence type="ECO:0000313" key="1">
    <source>
        <dbReference type="EMBL" id="SDG17809.1"/>
    </source>
</evidence>
<proteinExistence type="predicted"/>
<keyword evidence="2" id="KW-1185">Reference proteome</keyword>
<accession>A0A1G7S5S6</accession>
<dbReference type="STRING" id="454006.SAMN05421825_2867"/>
<reference evidence="2" key="1">
    <citation type="submission" date="2016-10" db="EMBL/GenBank/DDBJ databases">
        <authorList>
            <person name="Varghese N."/>
            <person name="Submissions S."/>
        </authorList>
    </citation>
    <scope>NUCLEOTIDE SEQUENCE [LARGE SCALE GENOMIC DNA]</scope>
    <source>
        <strain evidence="2">DSM 19684</strain>
    </source>
</reference>